<sequence>MGRQAPQGARSALQAPLGARHARGGRRLAYDSRAGRPEGVDEGSKERSGREDSVLRGEASLRWCGVALDGDRGIRQRGSVCGSCGFNLLRGSQGQVVFHGRRGS</sequence>
<reference evidence="2 3" key="1">
    <citation type="journal article" date="2023" name="Life. Sci Alliance">
        <title>Evolutionary insights into 3D genome organization and epigenetic landscape of Vigna mungo.</title>
        <authorList>
            <person name="Junaid A."/>
            <person name="Singh B."/>
            <person name="Bhatia S."/>
        </authorList>
    </citation>
    <scope>NUCLEOTIDE SEQUENCE [LARGE SCALE GENOMIC DNA]</scope>
    <source>
        <strain evidence="2">Urdbean</strain>
    </source>
</reference>
<gene>
    <name evidence="2" type="ORF">V8G54_020933</name>
</gene>
<proteinExistence type="predicted"/>
<keyword evidence="3" id="KW-1185">Reference proteome</keyword>
<organism evidence="2 3">
    <name type="scientific">Vigna mungo</name>
    <name type="common">Black gram</name>
    <name type="synonym">Phaseolus mungo</name>
    <dbReference type="NCBI Taxonomy" id="3915"/>
    <lineage>
        <taxon>Eukaryota</taxon>
        <taxon>Viridiplantae</taxon>
        <taxon>Streptophyta</taxon>
        <taxon>Embryophyta</taxon>
        <taxon>Tracheophyta</taxon>
        <taxon>Spermatophyta</taxon>
        <taxon>Magnoliopsida</taxon>
        <taxon>eudicotyledons</taxon>
        <taxon>Gunneridae</taxon>
        <taxon>Pentapetalae</taxon>
        <taxon>rosids</taxon>
        <taxon>fabids</taxon>
        <taxon>Fabales</taxon>
        <taxon>Fabaceae</taxon>
        <taxon>Papilionoideae</taxon>
        <taxon>50 kb inversion clade</taxon>
        <taxon>NPAAA clade</taxon>
        <taxon>indigoferoid/millettioid clade</taxon>
        <taxon>Phaseoleae</taxon>
        <taxon>Vigna</taxon>
    </lineage>
</organism>
<accession>A0AAQ3NDD9</accession>
<evidence type="ECO:0000313" key="3">
    <source>
        <dbReference type="Proteomes" id="UP001374535"/>
    </source>
</evidence>
<protein>
    <submittedName>
        <fullName evidence="2">Uncharacterized protein</fullName>
    </submittedName>
</protein>
<dbReference type="Proteomes" id="UP001374535">
    <property type="component" value="Chromosome 6"/>
</dbReference>
<evidence type="ECO:0000256" key="1">
    <source>
        <dbReference type="SAM" id="MobiDB-lite"/>
    </source>
</evidence>
<evidence type="ECO:0000313" key="2">
    <source>
        <dbReference type="EMBL" id="WVZ07587.1"/>
    </source>
</evidence>
<dbReference type="EMBL" id="CP144695">
    <property type="protein sequence ID" value="WVZ07587.1"/>
    <property type="molecule type" value="Genomic_DNA"/>
</dbReference>
<feature type="compositionally biased region" description="Basic and acidic residues" evidence="1">
    <location>
        <begin position="28"/>
        <end position="55"/>
    </location>
</feature>
<name>A0AAQ3NDD9_VIGMU</name>
<feature type="region of interest" description="Disordered" evidence="1">
    <location>
        <begin position="1"/>
        <end position="55"/>
    </location>
</feature>
<dbReference type="AlphaFoldDB" id="A0AAQ3NDD9"/>